<dbReference type="Pfam" id="PF05930">
    <property type="entry name" value="Phage_AlpA"/>
    <property type="match status" value="1"/>
</dbReference>
<dbReference type="InterPro" id="IPR052931">
    <property type="entry name" value="Prophage_regulatory_activator"/>
</dbReference>
<protein>
    <recommendedName>
        <fullName evidence="3">Prophage CP4-57 regulatory protein (AlpA)</fullName>
    </recommendedName>
</protein>
<name>A0A6J5DHZ9_9BURK</name>
<dbReference type="Gene3D" id="1.10.238.160">
    <property type="match status" value="1"/>
</dbReference>
<reference evidence="1 2" key="1">
    <citation type="submission" date="2020-04" db="EMBL/GenBank/DDBJ databases">
        <authorList>
            <person name="De Canck E."/>
        </authorList>
    </citation>
    <scope>NUCLEOTIDE SEQUENCE [LARGE SCALE GENOMIC DNA]</scope>
    <source>
        <strain evidence="1 2">LMG 29739</strain>
    </source>
</reference>
<dbReference type="InterPro" id="IPR010260">
    <property type="entry name" value="AlpA"/>
</dbReference>
<keyword evidence="2" id="KW-1185">Reference proteome</keyword>
<gene>
    <name evidence="1" type="ORF">LMG29739_01661</name>
</gene>
<dbReference type="PANTHER" id="PTHR36154:SF1">
    <property type="entry name" value="DNA-BINDING TRANSCRIPTIONAL ACTIVATOR ALPA"/>
    <property type="match status" value="1"/>
</dbReference>
<dbReference type="EMBL" id="CADIKF010000009">
    <property type="protein sequence ID" value="CAB3753077.1"/>
    <property type="molecule type" value="Genomic_DNA"/>
</dbReference>
<evidence type="ECO:0008006" key="3">
    <source>
        <dbReference type="Google" id="ProtNLM"/>
    </source>
</evidence>
<organism evidence="1 2">
    <name type="scientific">Paraburkholderia solisilvae</name>
    <dbReference type="NCBI Taxonomy" id="624376"/>
    <lineage>
        <taxon>Bacteria</taxon>
        <taxon>Pseudomonadati</taxon>
        <taxon>Pseudomonadota</taxon>
        <taxon>Betaproteobacteria</taxon>
        <taxon>Burkholderiales</taxon>
        <taxon>Burkholderiaceae</taxon>
        <taxon>Paraburkholderia</taxon>
    </lineage>
</organism>
<dbReference type="PANTHER" id="PTHR36154">
    <property type="entry name" value="DNA-BINDING TRANSCRIPTIONAL ACTIVATOR ALPA"/>
    <property type="match status" value="1"/>
</dbReference>
<evidence type="ECO:0000313" key="1">
    <source>
        <dbReference type="EMBL" id="CAB3753077.1"/>
    </source>
</evidence>
<proteinExistence type="predicted"/>
<dbReference type="Proteomes" id="UP000494329">
    <property type="component" value="Unassembled WGS sequence"/>
</dbReference>
<evidence type="ECO:0000313" key="2">
    <source>
        <dbReference type="Proteomes" id="UP000494329"/>
    </source>
</evidence>
<dbReference type="RefSeq" id="WP_217478061.1">
    <property type="nucleotide sequence ID" value="NZ_CADIKF010000009.1"/>
</dbReference>
<dbReference type="AlphaFoldDB" id="A0A6J5DHZ9"/>
<sequence>MKIIRIKEVQSKTSLSKTLIHYKVREGSPYYDASFPKPVPLGARMVGWVEAEVDDWIAARVSASRTGQTVSQVTA</sequence>
<accession>A0A6J5DHZ9</accession>